<gene>
    <name evidence="3" type="primary">LOC105756766</name>
</gene>
<dbReference type="RefSeq" id="XP_012413804.1">
    <property type="nucleotide sequence ID" value="XM_012558350.1"/>
</dbReference>
<feature type="region of interest" description="Disordered" evidence="1">
    <location>
        <begin position="259"/>
        <end position="335"/>
    </location>
</feature>
<feature type="compositionally biased region" description="Basic and acidic residues" evidence="1">
    <location>
        <begin position="202"/>
        <end position="218"/>
    </location>
</feature>
<proteinExistence type="predicted"/>
<dbReference type="InParanoid" id="A0A2Y9G090"/>
<dbReference type="Proteomes" id="UP000248480">
    <property type="component" value="Unplaced"/>
</dbReference>
<organism evidence="2 3">
    <name type="scientific">Trichechus manatus latirostris</name>
    <name type="common">Florida manatee</name>
    <dbReference type="NCBI Taxonomy" id="127582"/>
    <lineage>
        <taxon>Eukaryota</taxon>
        <taxon>Metazoa</taxon>
        <taxon>Chordata</taxon>
        <taxon>Craniata</taxon>
        <taxon>Vertebrata</taxon>
        <taxon>Euteleostomi</taxon>
        <taxon>Mammalia</taxon>
        <taxon>Eutheria</taxon>
        <taxon>Afrotheria</taxon>
        <taxon>Sirenia</taxon>
        <taxon>Trichechidae</taxon>
        <taxon>Trichechus</taxon>
    </lineage>
</organism>
<name>A0A2Y9G090_TRIMA</name>
<evidence type="ECO:0000313" key="2">
    <source>
        <dbReference type="Proteomes" id="UP000248480"/>
    </source>
</evidence>
<feature type="region of interest" description="Disordered" evidence="1">
    <location>
        <begin position="1"/>
        <end position="54"/>
    </location>
</feature>
<reference evidence="3" key="1">
    <citation type="submission" date="2025-08" db="UniProtKB">
        <authorList>
            <consortium name="RefSeq"/>
        </authorList>
    </citation>
    <scope>IDENTIFICATION</scope>
</reference>
<feature type="compositionally biased region" description="Basic and acidic residues" evidence="1">
    <location>
        <begin position="177"/>
        <end position="192"/>
    </location>
</feature>
<feature type="compositionally biased region" description="Low complexity" evidence="1">
    <location>
        <begin position="159"/>
        <end position="169"/>
    </location>
</feature>
<evidence type="ECO:0000313" key="3">
    <source>
        <dbReference type="RefSeq" id="XP_012413804.1"/>
    </source>
</evidence>
<keyword evidence="2" id="KW-1185">Reference proteome</keyword>
<dbReference type="KEGG" id="tmu:105756766"/>
<evidence type="ECO:0000256" key="1">
    <source>
        <dbReference type="SAM" id="MobiDB-lite"/>
    </source>
</evidence>
<feature type="compositionally biased region" description="Low complexity" evidence="1">
    <location>
        <begin position="16"/>
        <end position="27"/>
    </location>
</feature>
<protein>
    <submittedName>
        <fullName evidence="3">Proline-rich protein 2-like</fullName>
    </submittedName>
</protein>
<feature type="compositionally biased region" description="Basic and acidic residues" evidence="1">
    <location>
        <begin position="1"/>
        <end position="11"/>
    </location>
</feature>
<feature type="region of interest" description="Disordered" evidence="1">
    <location>
        <begin position="69"/>
        <end position="229"/>
    </location>
</feature>
<dbReference type="AlphaFoldDB" id="A0A2Y9G090"/>
<feature type="compositionally biased region" description="Pro residues" evidence="1">
    <location>
        <begin position="302"/>
        <end position="315"/>
    </location>
</feature>
<accession>A0A2Y9G090</accession>
<dbReference type="GeneID" id="105756766"/>
<sequence>MRSLRPRREVQCQRVLASPLTAPASTAPAPPGRGGSGKEEEGGGVASLHPVRPLRKVLSSGVWLEQETRAEDVNATAPPAPLAPELTPLRGQPPFQSGNPGGTEEGRDQKQTPSPRTRVTCRLSAPQRAKRSRRGPPTARCAAGGRLFGAGRAGEPRSGGDSSGSQGDSPRAWRALRTKETARLRGKPEPPRWEIPAPSRLPSERRAEWKAGTGEERPAALGVRSAGGGNYHTVWRFRGEELPPPRLRPVRAAVALVEGPGTPDEFYPGPGDRKTWCATPVSPALARRARPAGAKEDEDTRPPPPPGWEAPPPAPTGLDSSARGAVGVCSRNRVC</sequence>